<proteinExistence type="predicted"/>
<dbReference type="AlphaFoldDB" id="A0A0U1P203"/>
<dbReference type="RefSeq" id="WP_245640496.1">
    <property type="nucleotide sequence ID" value="NZ_CVRB01000004.1"/>
</dbReference>
<name>A0A0U1P203_9BACI</name>
<protein>
    <submittedName>
        <fullName evidence="1">Uncharacterized protein</fullName>
    </submittedName>
</protein>
<sequence precursor="true">MKKFFSILGISLFAFILAVFSLSNQPNVQESITFFPIDPNVKFKAIDTSLNLNHGSTVVWRIKSTLDRKAYLRQDAGFLYANGKLMGELHGWKQNTESLLQEKQIKTENSTHFEAITFHHAELHQNGQIFSSQAMSPAQLYVIISSNQAPFSFRFPKTKEQSDWKQKLDEQTERMLNFSWNKGLRHFSIDLSKYQKYPLYLFDSQTKIGFPGFTKGETDRIVGNLWEGLYKNYLLGIKKADGTTVSPIGSTMPLILLANDKTHLLVLTETANGEPILLRQMIEGID</sequence>
<evidence type="ECO:0000313" key="2">
    <source>
        <dbReference type="Proteomes" id="UP000199087"/>
    </source>
</evidence>
<gene>
    <name evidence="1" type="ORF">BN000_04133</name>
</gene>
<evidence type="ECO:0000313" key="1">
    <source>
        <dbReference type="EMBL" id="CRK84132.1"/>
    </source>
</evidence>
<dbReference type="STRING" id="1499688.BN000_04133"/>
<organism evidence="1 2">
    <name type="scientific">Neobacillus massiliamazoniensis</name>
    <dbReference type="NCBI Taxonomy" id="1499688"/>
    <lineage>
        <taxon>Bacteria</taxon>
        <taxon>Bacillati</taxon>
        <taxon>Bacillota</taxon>
        <taxon>Bacilli</taxon>
        <taxon>Bacillales</taxon>
        <taxon>Bacillaceae</taxon>
        <taxon>Neobacillus</taxon>
    </lineage>
</organism>
<keyword evidence="2" id="KW-1185">Reference proteome</keyword>
<reference evidence="2" key="1">
    <citation type="submission" date="2015-05" db="EMBL/GenBank/DDBJ databases">
        <authorList>
            <person name="Urmite Genomes"/>
        </authorList>
    </citation>
    <scope>NUCLEOTIDE SEQUENCE [LARGE SCALE GENOMIC DNA]</scope>
    <source>
        <strain evidence="2">LF1</strain>
    </source>
</reference>
<dbReference type="EMBL" id="CVRB01000004">
    <property type="protein sequence ID" value="CRK84132.1"/>
    <property type="molecule type" value="Genomic_DNA"/>
</dbReference>
<accession>A0A0U1P203</accession>
<dbReference type="Proteomes" id="UP000199087">
    <property type="component" value="Unassembled WGS sequence"/>
</dbReference>